<evidence type="ECO:0000256" key="3">
    <source>
        <dbReference type="ARBA" id="ARBA00022448"/>
    </source>
</evidence>
<keyword evidence="7" id="KW-1185">Reference proteome</keyword>
<evidence type="ECO:0000256" key="5">
    <source>
        <dbReference type="SAM" id="MobiDB-lite"/>
    </source>
</evidence>
<dbReference type="InterPro" id="IPR007317">
    <property type="entry name" value="GET4"/>
</dbReference>
<dbReference type="AlphaFoldDB" id="A0A9Q0M5H1"/>
<evidence type="ECO:0000256" key="2">
    <source>
        <dbReference type="ARBA" id="ARBA00005351"/>
    </source>
</evidence>
<feature type="compositionally biased region" description="Polar residues" evidence="5">
    <location>
        <begin position="302"/>
        <end position="315"/>
    </location>
</feature>
<evidence type="ECO:0000313" key="7">
    <source>
        <dbReference type="Proteomes" id="UP001142055"/>
    </source>
</evidence>
<comment type="caution">
    <text evidence="6">The sequence shown here is derived from an EMBL/GenBank/DDBJ whole genome shotgun (WGS) entry which is preliminary data.</text>
</comment>
<dbReference type="Pfam" id="PF04190">
    <property type="entry name" value="GET4"/>
    <property type="match status" value="1"/>
</dbReference>
<sequence length="323" mass="37357">MNRRAILQHQRLLRNLNERFASGDYYQAHQSYRIIVVRLVHEEKFSEAYDLLYEGAIKLLEVGRDNEGNDLALFLVDIMNHLDSANQLKHSEEELIHNIRVLFENIKPNSPERIELVTKSLSIPFLSSAAIRKQFAEVLWKEKRFAESRLHFLYSCDTGDNCGLMLVEYQTTSAYSSEVDLMIAQFVLQVLCTENKQLAKSVFCFYTLNHPQIRCSKPPFMMPLLNFICFLLSAIDKFSGKDNVFNILCTHYEKSLSRDPCYKDYLTQIGQIYFGQEKKSKQGGLFSNLFQSIFDVKEDSTSPEPTNSINVSESIRNQDVDLD</sequence>
<keyword evidence="4" id="KW-0963">Cytoplasm</keyword>
<dbReference type="OMA" id="LMDMMGM"/>
<name>A0A9Q0M5H1_BLOTA</name>
<proteinExistence type="inferred from homology"/>
<keyword evidence="3" id="KW-0813">Transport</keyword>
<feature type="region of interest" description="Disordered" evidence="5">
    <location>
        <begin position="298"/>
        <end position="323"/>
    </location>
</feature>
<dbReference type="EMBL" id="JAPWDV010000002">
    <property type="protein sequence ID" value="KAJ6218983.1"/>
    <property type="molecule type" value="Genomic_DNA"/>
</dbReference>
<comment type="subcellular location">
    <subcellularLocation>
        <location evidence="1">Cytoplasm</location>
        <location evidence="1">Cytosol</location>
    </subcellularLocation>
</comment>
<dbReference type="FunFam" id="1.25.40.10:FF:000060">
    <property type="entry name" value="Golgi to ER traffic protein 4 homolog"/>
    <property type="match status" value="1"/>
</dbReference>
<gene>
    <name evidence="6" type="ORF">RDWZM_004795</name>
</gene>
<dbReference type="InterPro" id="IPR011990">
    <property type="entry name" value="TPR-like_helical_dom_sf"/>
</dbReference>
<organism evidence="6 7">
    <name type="scientific">Blomia tropicalis</name>
    <name type="common">Mite</name>
    <dbReference type="NCBI Taxonomy" id="40697"/>
    <lineage>
        <taxon>Eukaryota</taxon>
        <taxon>Metazoa</taxon>
        <taxon>Ecdysozoa</taxon>
        <taxon>Arthropoda</taxon>
        <taxon>Chelicerata</taxon>
        <taxon>Arachnida</taxon>
        <taxon>Acari</taxon>
        <taxon>Acariformes</taxon>
        <taxon>Sarcoptiformes</taxon>
        <taxon>Astigmata</taxon>
        <taxon>Glycyphagoidea</taxon>
        <taxon>Echimyopodidae</taxon>
        <taxon>Blomia</taxon>
    </lineage>
</organism>
<accession>A0A9Q0M5H1</accession>
<dbReference type="Proteomes" id="UP001142055">
    <property type="component" value="Chromosome 2"/>
</dbReference>
<dbReference type="PANTHER" id="PTHR12875:SF0">
    <property type="entry name" value="GOLGI TO ER TRAFFIC PROTEIN 4 HOMOLOG"/>
    <property type="match status" value="1"/>
</dbReference>
<protein>
    <submittedName>
        <fullName evidence="6">Uncharacterized protein</fullName>
    </submittedName>
</protein>
<comment type="similarity">
    <text evidence="2">Belongs to the GET4 family.</text>
</comment>
<dbReference type="Gene3D" id="1.25.40.10">
    <property type="entry name" value="Tetratricopeptide repeat domain"/>
    <property type="match status" value="1"/>
</dbReference>
<reference evidence="6" key="1">
    <citation type="submission" date="2022-12" db="EMBL/GenBank/DDBJ databases">
        <title>Genome assemblies of Blomia tropicalis.</title>
        <authorList>
            <person name="Cui Y."/>
        </authorList>
    </citation>
    <scope>NUCLEOTIDE SEQUENCE</scope>
    <source>
        <tissue evidence="6">Adult mites</tissue>
    </source>
</reference>
<dbReference type="GO" id="GO:0071818">
    <property type="term" value="C:BAT3 complex"/>
    <property type="evidence" value="ECO:0007669"/>
    <property type="project" value="TreeGrafter"/>
</dbReference>
<evidence type="ECO:0000313" key="6">
    <source>
        <dbReference type="EMBL" id="KAJ6218983.1"/>
    </source>
</evidence>
<evidence type="ECO:0000256" key="1">
    <source>
        <dbReference type="ARBA" id="ARBA00004514"/>
    </source>
</evidence>
<dbReference type="GO" id="GO:0045048">
    <property type="term" value="P:protein insertion into ER membrane"/>
    <property type="evidence" value="ECO:0007669"/>
    <property type="project" value="InterPro"/>
</dbReference>
<dbReference type="PANTHER" id="PTHR12875">
    <property type="entry name" value="GOLGI TO ER TRAFFIC PROTEIN 4 HOMOLOG"/>
    <property type="match status" value="1"/>
</dbReference>
<evidence type="ECO:0000256" key="4">
    <source>
        <dbReference type="ARBA" id="ARBA00022490"/>
    </source>
</evidence>